<dbReference type="InterPro" id="IPR016166">
    <property type="entry name" value="FAD-bd_PCMH"/>
</dbReference>
<dbReference type="RefSeq" id="WP_173634571.1">
    <property type="nucleotide sequence ID" value="NZ_CP054212.1"/>
</dbReference>
<evidence type="ECO:0000313" key="9">
    <source>
        <dbReference type="Proteomes" id="UP000505325"/>
    </source>
</evidence>
<dbReference type="SUPFAM" id="SSF55103">
    <property type="entry name" value="FAD-linked oxidases, C-terminal domain"/>
    <property type="match status" value="1"/>
</dbReference>
<evidence type="ECO:0000256" key="1">
    <source>
        <dbReference type="ARBA" id="ARBA00008000"/>
    </source>
</evidence>
<keyword evidence="2" id="KW-0285">Flavoprotein</keyword>
<evidence type="ECO:0000313" key="8">
    <source>
        <dbReference type="EMBL" id="QKJ87643.1"/>
    </source>
</evidence>
<feature type="active site" description="Proton donor/acceptor" evidence="4">
    <location>
        <position position="395"/>
    </location>
</feature>
<protein>
    <submittedName>
        <fullName evidence="8">FAD-binding oxidoreductase</fullName>
    </submittedName>
</protein>
<dbReference type="InterPro" id="IPR004113">
    <property type="entry name" value="FAD-bd_oxidored_4_C"/>
</dbReference>
<feature type="binding site" evidence="5">
    <location>
        <begin position="216"/>
        <end position="222"/>
    </location>
    <ligand>
        <name>FAD</name>
        <dbReference type="ChEBI" id="CHEBI:57692"/>
    </ligand>
</feature>
<evidence type="ECO:0000259" key="7">
    <source>
        <dbReference type="PROSITE" id="PS51387"/>
    </source>
</evidence>
<dbReference type="InterPro" id="IPR016164">
    <property type="entry name" value="FAD-linked_Oxase-like_C"/>
</dbReference>
<evidence type="ECO:0000256" key="3">
    <source>
        <dbReference type="ARBA" id="ARBA00022827"/>
    </source>
</evidence>
<dbReference type="GO" id="GO:0071949">
    <property type="term" value="F:FAD binding"/>
    <property type="evidence" value="ECO:0007669"/>
    <property type="project" value="InterPro"/>
</dbReference>
<dbReference type="GO" id="GO:0008609">
    <property type="term" value="F:alkylglycerone-phosphate synthase activity"/>
    <property type="evidence" value="ECO:0007669"/>
    <property type="project" value="InterPro"/>
</dbReference>
<comment type="cofactor">
    <cofactor evidence="5">
        <name>FAD</name>
        <dbReference type="ChEBI" id="CHEBI:57692"/>
    </cofactor>
</comment>
<dbReference type="Pfam" id="PF02913">
    <property type="entry name" value="FAD-oxidase_C"/>
    <property type="match status" value="1"/>
</dbReference>
<dbReference type="InterPro" id="IPR036318">
    <property type="entry name" value="FAD-bd_PCMH-like_sf"/>
</dbReference>
<reference evidence="8 9" key="1">
    <citation type="submission" date="2020-06" db="EMBL/GenBank/DDBJ databases">
        <title>Genome sequence of Paramixta manurensis strain PD-1.</title>
        <authorList>
            <person name="Lee C.W."/>
            <person name="Kim J."/>
        </authorList>
    </citation>
    <scope>NUCLEOTIDE SEQUENCE [LARGE SCALE GENOMIC DNA]</scope>
    <source>
        <strain evidence="8 9">PD-1</strain>
    </source>
</reference>
<feature type="site" description="Important for enzyme activity" evidence="6">
    <location>
        <position position="267"/>
    </location>
</feature>
<feature type="domain" description="FAD-binding PCMH-type" evidence="7">
    <location>
        <begin position="54"/>
        <end position="232"/>
    </location>
</feature>
<dbReference type="InterPro" id="IPR016169">
    <property type="entry name" value="FAD-bd_PCMH_sub2"/>
</dbReference>
<name>A0A6M8URA0_9GAMM</name>
<dbReference type="AlphaFoldDB" id="A0A6M8URA0"/>
<dbReference type="PANTHER" id="PTHR46568">
    <property type="entry name" value="ALKYLDIHYDROXYACETONEPHOSPHATE SYNTHASE, PEROXISOMAL"/>
    <property type="match status" value="1"/>
</dbReference>
<dbReference type="Gene3D" id="3.30.465.10">
    <property type="match status" value="1"/>
</dbReference>
<dbReference type="Pfam" id="PF01565">
    <property type="entry name" value="FAD_binding_4"/>
    <property type="match status" value="1"/>
</dbReference>
<comment type="similarity">
    <text evidence="1">Belongs to the FAD-binding oxidoreductase/transferase type 4 family.</text>
</comment>
<dbReference type="InterPro" id="IPR025650">
    <property type="entry name" value="Alkyl-DHAP_Synthase"/>
</dbReference>
<gene>
    <name evidence="8" type="ORF">PMPD1_2704</name>
</gene>
<organism evidence="8 9">
    <name type="scientific">Paramixta manurensis</name>
    <dbReference type="NCBI Taxonomy" id="2740817"/>
    <lineage>
        <taxon>Bacteria</taxon>
        <taxon>Pseudomonadati</taxon>
        <taxon>Pseudomonadota</taxon>
        <taxon>Gammaproteobacteria</taxon>
        <taxon>Enterobacterales</taxon>
        <taxon>Erwiniaceae</taxon>
        <taxon>Paramixta</taxon>
    </lineage>
</organism>
<dbReference type="InterPro" id="IPR016171">
    <property type="entry name" value="Vanillyl_alc_oxidase_C-sub2"/>
</dbReference>
<feature type="binding site" evidence="5">
    <location>
        <begin position="164"/>
        <end position="167"/>
    </location>
    <ligand>
        <name>FAD</name>
        <dbReference type="ChEBI" id="CHEBI:57692"/>
    </ligand>
</feature>
<sequence length="483" mass="52051">MNTQTSRSVEQESLIGALQTLLPACVIEDAPEVLKAKAQDRWPISAKWSAEELQSHLPLAVVTVRSASDVSQALKFAAQHQLAVVPYGAGSGVVGGVVNQRGHLCLDLGGLNGKPQIDNDNGEVTVPAGVLGGDLEKILNQHGRRIPHYPQSLALASVGGLVATRSSGTFSSKYGNIENFVVSLEVVLPDGRIITTRRAPRSSTGPSITQLFVGSEGTLGIITSVTLRTLPLAKTRRFSGVAFNSIDNGLKAVRQLLDEGITPAVIRLYDAQEAVHIFEKSEIAGNDRVLLVLAFDGHDAVTQAEQQVALKITAQHQGDDLGAVPGEVWERTRFDASWLDRGNAGAFSFADAIEISASWQQLPGLHGAVLNAIAPYVDKAFAHYSHFYSNGGAIYFIFFTSGKDKRESESRFHTVWDITLRTVLEQGGSISHHHGVGEARKHWMKHEHGDSLKVLAALKQALDPRDILSPGKLGLNEIKGEQQ</sequence>
<dbReference type="Gene3D" id="1.10.45.10">
    <property type="entry name" value="Vanillyl-alcohol Oxidase, Chain A, domain 4"/>
    <property type="match status" value="1"/>
</dbReference>
<proteinExistence type="inferred from homology"/>
<dbReference type="KEGG" id="pmak:PMPD1_2704"/>
<dbReference type="Gene3D" id="3.30.300.330">
    <property type="match status" value="1"/>
</dbReference>
<keyword evidence="9" id="KW-1185">Reference proteome</keyword>
<keyword evidence="3 5" id="KW-0274">FAD</keyword>
<dbReference type="PANTHER" id="PTHR46568:SF1">
    <property type="entry name" value="ALKYLDIHYDROXYACETONEPHOSPHATE SYNTHASE, PEROXISOMAL"/>
    <property type="match status" value="1"/>
</dbReference>
<dbReference type="GO" id="GO:0008610">
    <property type="term" value="P:lipid biosynthetic process"/>
    <property type="evidence" value="ECO:0007669"/>
    <property type="project" value="InterPro"/>
</dbReference>
<evidence type="ECO:0000256" key="6">
    <source>
        <dbReference type="PIRSR" id="PIRSR625650-4"/>
    </source>
</evidence>
<dbReference type="EMBL" id="CP054212">
    <property type="protein sequence ID" value="QKJ87643.1"/>
    <property type="molecule type" value="Genomic_DNA"/>
</dbReference>
<evidence type="ECO:0000256" key="2">
    <source>
        <dbReference type="ARBA" id="ARBA00022630"/>
    </source>
</evidence>
<accession>A0A6M8URA0</accession>
<dbReference type="InterPro" id="IPR006094">
    <property type="entry name" value="Oxid_FAD_bind_N"/>
</dbReference>
<evidence type="ECO:0000256" key="5">
    <source>
        <dbReference type="PIRSR" id="PIRSR625650-3"/>
    </source>
</evidence>
<dbReference type="PROSITE" id="PS51387">
    <property type="entry name" value="FAD_PCMH"/>
    <property type="match status" value="1"/>
</dbReference>
<dbReference type="SUPFAM" id="SSF56176">
    <property type="entry name" value="FAD-binding/transporter-associated domain-like"/>
    <property type="match status" value="1"/>
</dbReference>
<evidence type="ECO:0000256" key="4">
    <source>
        <dbReference type="PIRSR" id="PIRSR625650-1"/>
    </source>
</evidence>
<dbReference type="Proteomes" id="UP000505325">
    <property type="component" value="Chromosome"/>
</dbReference>